<evidence type="ECO:0000313" key="2">
    <source>
        <dbReference type="EMBL" id="OHV26370.1"/>
    </source>
</evidence>
<keyword evidence="1" id="KW-0472">Membrane</keyword>
<name>A0A1S1PXD6_9ACTN</name>
<sequence length="208" mass="21514">MSWAATPVGRGVRASTVAGLAVALAVLAHVAACGELPSSPVTACGGALAARVCWGNAARRMSPRRIAGLVAGVQAGLHLAFAMTVPPEPGVNTHHGFSTGTAGTAHSATGIDLLPGGPRMALAHVGAALLLAWWLSAGERLLWRAARGVAVVARRAVGHLRRRRRPAVACPLPARTEPRRRPPARRAPQLAQLVHLVVRRGPPNLLPA</sequence>
<protein>
    <submittedName>
        <fullName evidence="2">Uncharacterized protein</fullName>
    </submittedName>
</protein>
<dbReference type="Proteomes" id="UP000179769">
    <property type="component" value="Unassembled WGS sequence"/>
</dbReference>
<evidence type="ECO:0000256" key="1">
    <source>
        <dbReference type="SAM" id="Phobius"/>
    </source>
</evidence>
<feature type="transmembrane region" description="Helical" evidence="1">
    <location>
        <begin position="120"/>
        <end position="137"/>
    </location>
</feature>
<gene>
    <name evidence="2" type="ORF">BBK14_21315</name>
</gene>
<keyword evidence="1" id="KW-1133">Transmembrane helix</keyword>
<dbReference type="AlphaFoldDB" id="A0A1S1PXD6"/>
<evidence type="ECO:0000313" key="3">
    <source>
        <dbReference type="Proteomes" id="UP000179769"/>
    </source>
</evidence>
<keyword evidence="3" id="KW-1185">Reference proteome</keyword>
<proteinExistence type="predicted"/>
<accession>A0A1S1PXD6</accession>
<feature type="transmembrane region" description="Helical" evidence="1">
    <location>
        <begin position="66"/>
        <end position="85"/>
    </location>
</feature>
<organism evidence="2 3">
    <name type="scientific">Parafrankia soli</name>
    <dbReference type="NCBI Taxonomy" id="2599596"/>
    <lineage>
        <taxon>Bacteria</taxon>
        <taxon>Bacillati</taxon>
        <taxon>Actinomycetota</taxon>
        <taxon>Actinomycetes</taxon>
        <taxon>Frankiales</taxon>
        <taxon>Frankiaceae</taxon>
        <taxon>Parafrankia</taxon>
    </lineage>
</organism>
<reference evidence="3" key="1">
    <citation type="submission" date="2016-07" db="EMBL/GenBank/DDBJ databases">
        <title>Frankia sp. NRRL B-16219 Genome sequencing.</title>
        <authorList>
            <person name="Ghodhbane-Gtari F."/>
            <person name="Swanson E."/>
            <person name="Gueddou A."/>
            <person name="Louati M."/>
            <person name="Nouioui I."/>
            <person name="Hezbri K."/>
            <person name="Abebe-Akele F."/>
            <person name="Simpson S."/>
            <person name="Morris K."/>
            <person name="Thomas K."/>
            <person name="Gtari M."/>
            <person name="Tisa L.S."/>
        </authorList>
    </citation>
    <scope>NUCLEOTIDE SEQUENCE [LARGE SCALE GENOMIC DNA]</scope>
    <source>
        <strain evidence="3">NRRL B-16219</strain>
    </source>
</reference>
<dbReference type="EMBL" id="MAXA01000227">
    <property type="protein sequence ID" value="OHV26370.1"/>
    <property type="molecule type" value="Genomic_DNA"/>
</dbReference>
<comment type="caution">
    <text evidence="2">The sequence shown here is derived from an EMBL/GenBank/DDBJ whole genome shotgun (WGS) entry which is preliminary data.</text>
</comment>
<keyword evidence="1" id="KW-0812">Transmembrane</keyword>